<name>A0A2P4XD96_9STRA</name>
<dbReference type="OrthoDB" id="129708at2759"/>
<sequence>MSLGSDGDCDGPRVRALYIGNNPIHALSVHAVAKATVEAVVQEAVAALAHGVVDATYRSTGAVRDEMIFQTVEIDDEPKQLLSKHSQRDETLQTEVLHPLLPRPPTSSRSSSAMIHAVSKATVDAVTDEAVRVIVEAVGKATEWISQAVSNELVSQSVNPIETVALHNATEWIIHAVDGATSSTNNCADSVEQQECFSTSAIVAGLDVPRLSCKAPTAVVHALAKELTETAVNTALHNVIQTVRVQAAPGELVTQTIIDTSSHDETHTDEADNNFTVTSELEEPQQSSPSVEKYDTPVHVPALRLPNATDNSSEAVAKYHDQAVLLINDVFSSALRLAVPVTSPEPQEYEDDGYEDYTPINSPTSEDTSSTSPRLPEQGAQFIPPVILSGRATPPDTKLTPRHISPITTKRGLGTPTPRDNAPSSAPAAIPSPRIVQEPPTDLAEPEPSQQTLPLLALPAVQVSGRMKQQLTPRRTPRQSSPVSNSNEELYSMESPRTSSSRHNKHTPRTTISAEFELTPKSSARAAAIIYTQPPSSQHHPHRHKSKKLRDSASQTSPPPSPPSTSFPCQLPLGMHENSNSSDLPKARASHSKRNLSPPENFSERKTEGSNNTLLAPLPKTSIIPSPSKTKSPTSPSRPHMSSGHSHKGHGGGPSPNKRSGYCSRCVFEGRSCKINDCLKHQLLK</sequence>
<dbReference type="EMBL" id="NCKW01011428">
    <property type="protein sequence ID" value="POM63523.1"/>
    <property type="molecule type" value="Genomic_DNA"/>
</dbReference>
<feature type="compositionally biased region" description="Low complexity" evidence="1">
    <location>
        <begin position="362"/>
        <end position="373"/>
    </location>
</feature>
<dbReference type="AlphaFoldDB" id="A0A2P4XD96"/>
<evidence type="ECO:0000256" key="1">
    <source>
        <dbReference type="SAM" id="MobiDB-lite"/>
    </source>
</evidence>
<gene>
    <name evidence="2" type="ORF">PHPALM_21063</name>
</gene>
<organism evidence="2 3">
    <name type="scientific">Phytophthora palmivora</name>
    <dbReference type="NCBI Taxonomy" id="4796"/>
    <lineage>
        <taxon>Eukaryota</taxon>
        <taxon>Sar</taxon>
        <taxon>Stramenopiles</taxon>
        <taxon>Oomycota</taxon>
        <taxon>Peronosporomycetes</taxon>
        <taxon>Peronosporales</taxon>
        <taxon>Peronosporaceae</taxon>
        <taxon>Phytophthora</taxon>
    </lineage>
</organism>
<keyword evidence="3" id="KW-1185">Reference proteome</keyword>
<feature type="compositionally biased region" description="Basic residues" evidence="1">
    <location>
        <begin position="539"/>
        <end position="548"/>
    </location>
</feature>
<feature type="region of interest" description="Disordered" evidence="1">
    <location>
        <begin position="343"/>
        <end position="450"/>
    </location>
</feature>
<dbReference type="Proteomes" id="UP000237271">
    <property type="component" value="Unassembled WGS sequence"/>
</dbReference>
<protein>
    <submittedName>
        <fullName evidence="2">Uncharacterized protein</fullName>
    </submittedName>
</protein>
<reference evidence="2 3" key="1">
    <citation type="journal article" date="2017" name="Genome Biol. Evol.">
        <title>Phytophthora megakarya and P. palmivora, closely related causal agents of cacao black pod rot, underwent increases in genome sizes and gene numbers by different mechanisms.</title>
        <authorList>
            <person name="Ali S.S."/>
            <person name="Shao J."/>
            <person name="Lary D.J."/>
            <person name="Kronmiller B."/>
            <person name="Shen D."/>
            <person name="Strem M.D."/>
            <person name="Amoako-Attah I."/>
            <person name="Akrofi A.Y."/>
            <person name="Begoude B.A."/>
            <person name="Ten Hoopen G.M."/>
            <person name="Coulibaly K."/>
            <person name="Kebe B.I."/>
            <person name="Melnick R.L."/>
            <person name="Guiltinan M.J."/>
            <person name="Tyler B.M."/>
            <person name="Meinhardt L.W."/>
            <person name="Bailey B.A."/>
        </authorList>
    </citation>
    <scope>NUCLEOTIDE SEQUENCE [LARGE SCALE GENOMIC DNA]</scope>
    <source>
        <strain evidence="3">sbr112.9</strain>
    </source>
</reference>
<evidence type="ECO:0000313" key="2">
    <source>
        <dbReference type="EMBL" id="POM63523.1"/>
    </source>
</evidence>
<feature type="region of interest" description="Disordered" evidence="1">
    <location>
        <begin position="465"/>
        <end position="661"/>
    </location>
</feature>
<evidence type="ECO:0000313" key="3">
    <source>
        <dbReference type="Proteomes" id="UP000237271"/>
    </source>
</evidence>
<feature type="compositionally biased region" description="Polar residues" evidence="1">
    <location>
        <begin position="467"/>
        <end position="499"/>
    </location>
</feature>
<accession>A0A2P4XD96</accession>
<feature type="compositionally biased region" description="Low complexity" evidence="1">
    <location>
        <begin position="619"/>
        <end position="644"/>
    </location>
</feature>
<feature type="compositionally biased region" description="Low complexity" evidence="1">
    <location>
        <begin position="422"/>
        <end position="433"/>
    </location>
</feature>
<proteinExistence type="predicted"/>
<comment type="caution">
    <text evidence="2">The sequence shown here is derived from an EMBL/GenBank/DDBJ whole genome shotgun (WGS) entry which is preliminary data.</text>
</comment>